<organism evidence="2 3">
    <name type="scientific">Deinococcus yavapaiensis KR-236</name>
    <dbReference type="NCBI Taxonomy" id="694435"/>
    <lineage>
        <taxon>Bacteria</taxon>
        <taxon>Thermotogati</taxon>
        <taxon>Deinococcota</taxon>
        <taxon>Deinococci</taxon>
        <taxon>Deinococcales</taxon>
        <taxon>Deinococcaceae</taxon>
        <taxon>Deinococcus</taxon>
    </lineage>
</organism>
<name>A0A318S9M2_9DEIO</name>
<dbReference type="InterPro" id="IPR008969">
    <property type="entry name" value="CarboxyPept-like_regulatory"/>
</dbReference>
<dbReference type="Gene3D" id="2.60.40.1120">
    <property type="entry name" value="Carboxypeptidase-like, regulatory domain"/>
    <property type="match status" value="1"/>
</dbReference>
<proteinExistence type="predicted"/>
<feature type="chain" id="PRO_5016274164" description="Carboxypeptidase family protein" evidence="1">
    <location>
        <begin position="25"/>
        <end position="260"/>
    </location>
</feature>
<dbReference type="OrthoDB" id="64804at2"/>
<evidence type="ECO:0000256" key="1">
    <source>
        <dbReference type="SAM" id="SignalP"/>
    </source>
</evidence>
<dbReference type="EMBL" id="QJSX01000010">
    <property type="protein sequence ID" value="PYE53163.1"/>
    <property type="molecule type" value="Genomic_DNA"/>
</dbReference>
<dbReference type="RefSeq" id="WP_110887365.1">
    <property type="nucleotide sequence ID" value="NZ_QJSX01000010.1"/>
</dbReference>
<evidence type="ECO:0000313" key="2">
    <source>
        <dbReference type="EMBL" id="PYE53163.1"/>
    </source>
</evidence>
<sequence length="260" mass="28107">MPRSTRNFALALTLSSLAAFGLSASTKLTPNTVSGSVIDERGKPVAGVKIIIEPAMFRGTIFTSTNAQGRYQSIELNAATNPYYVKAYKEVKYHDQQYCLRMAGAPEAYQEAFNAKAGATRNFVWRIRGESDMPSTPYGGGSWGGTLAFESVYIDDAHLIDREATIEVTLVPDGPLIDGSKGATITRTIQVLKGLTDIPVGYYKFSAVLRNANGTKTALRVGSSSEQEKLGSTTMILFKGFDTCGHSGTLRQTPVWLAMP</sequence>
<dbReference type="SUPFAM" id="SSF49464">
    <property type="entry name" value="Carboxypeptidase regulatory domain-like"/>
    <property type="match status" value="1"/>
</dbReference>
<dbReference type="Proteomes" id="UP000248326">
    <property type="component" value="Unassembled WGS sequence"/>
</dbReference>
<keyword evidence="1" id="KW-0732">Signal</keyword>
<keyword evidence="3" id="KW-1185">Reference proteome</keyword>
<gene>
    <name evidence="2" type="ORF">DES52_110147</name>
</gene>
<protein>
    <recommendedName>
        <fullName evidence="4">Carboxypeptidase family protein</fullName>
    </recommendedName>
</protein>
<accession>A0A318S9M2</accession>
<evidence type="ECO:0000313" key="3">
    <source>
        <dbReference type="Proteomes" id="UP000248326"/>
    </source>
</evidence>
<reference evidence="2 3" key="1">
    <citation type="submission" date="2018-06" db="EMBL/GenBank/DDBJ databases">
        <title>Genomic Encyclopedia of Type Strains, Phase IV (KMG-IV): sequencing the most valuable type-strain genomes for metagenomic binning, comparative biology and taxonomic classification.</title>
        <authorList>
            <person name="Goeker M."/>
        </authorList>
    </citation>
    <scope>NUCLEOTIDE SEQUENCE [LARGE SCALE GENOMIC DNA]</scope>
    <source>
        <strain evidence="2 3">DSM 18048</strain>
    </source>
</reference>
<comment type="caution">
    <text evidence="2">The sequence shown here is derived from an EMBL/GenBank/DDBJ whole genome shotgun (WGS) entry which is preliminary data.</text>
</comment>
<dbReference type="AlphaFoldDB" id="A0A318S9M2"/>
<feature type="signal peptide" evidence="1">
    <location>
        <begin position="1"/>
        <end position="24"/>
    </location>
</feature>
<evidence type="ECO:0008006" key="4">
    <source>
        <dbReference type="Google" id="ProtNLM"/>
    </source>
</evidence>